<sequence>MFGMYPALVLTTFLSWVGFALPSEAADRTWIYSGSELKQAIEGKLSPEVSDPELRRLVSVAKSSAYIAAVADLTANAHWCGAGDIAPHEITDRVYTYLVDIPSEKLAEPAAALVEEALVIAFPCEPKKN</sequence>
<organism evidence="2 3">
    <name type="scientific">Rhizobium skierniewicense</name>
    <dbReference type="NCBI Taxonomy" id="984260"/>
    <lineage>
        <taxon>Bacteria</taxon>
        <taxon>Pseudomonadati</taxon>
        <taxon>Pseudomonadota</taxon>
        <taxon>Alphaproteobacteria</taxon>
        <taxon>Hyphomicrobiales</taxon>
        <taxon>Rhizobiaceae</taxon>
        <taxon>Rhizobium/Agrobacterium group</taxon>
        <taxon>Rhizobium</taxon>
    </lineage>
</organism>
<evidence type="ECO:0000313" key="2">
    <source>
        <dbReference type="EMBL" id="MBB3944367.1"/>
    </source>
</evidence>
<accession>A0A7W6C241</accession>
<evidence type="ECO:0000313" key="3">
    <source>
        <dbReference type="Proteomes" id="UP000565286"/>
    </source>
</evidence>
<reference evidence="2 3" key="1">
    <citation type="submission" date="2020-08" db="EMBL/GenBank/DDBJ databases">
        <title>Genomic Encyclopedia of Type Strains, Phase IV (KMG-IV): sequencing the most valuable type-strain genomes for metagenomic binning, comparative biology and taxonomic classification.</title>
        <authorList>
            <person name="Goeker M."/>
        </authorList>
    </citation>
    <scope>NUCLEOTIDE SEQUENCE [LARGE SCALE GENOMIC DNA]</scope>
    <source>
        <strain evidence="2 3">DSM 26438</strain>
    </source>
</reference>
<dbReference type="Pfam" id="PF18602">
    <property type="entry name" value="Rap1a"/>
    <property type="match status" value="1"/>
</dbReference>
<dbReference type="InterPro" id="IPR041238">
    <property type="entry name" value="Rap1a"/>
</dbReference>
<dbReference type="RefSeq" id="WP_183893381.1">
    <property type="nucleotide sequence ID" value="NZ_JACIDV010000001.1"/>
</dbReference>
<name>A0A7W6C241_9HYPH</name>
<protein>
    <recommendedName>
        <fullName evidence="1">Rap1a immunity protein domain-containing protein</fullName>
    </recommendedName>
</protein>
<dbReference type="Gene3D" id="1.10.890.40">
    <property type="match status" value="1"/>
</dbReference>
<dbReference type="Proteomes" id="UP000565286">
    <property type="component" value="Unassembled WGS sequence"/>
</dbReference>
<evidence type="ECO:0000259" key="1">
    <source>
        <dbReference type="Pfam" id="PF18602"/>
    </source>
</evidence>
<comment type="caution">
    <text evidence="2">The sequence shown here is derived from an EMBL/GenBank/DDBJ whole genome shotgun (WGS) entry which is preliminary data.</text>
</comment>
<keyword evidence="3" id="KW-1185">Reference proteome</keyword>
<dbReference type="EMBL" id="JACIDV010000001">
    <property type="protein sequence ID" value="MBB3944367.1"/>
    <property type="molecule type" value="Genomic_DNA"/>
</dbReference>
<proteinExistence type="predicted"/>
<dbReference type="AlphaFoldDB" id="A0A7W6C241"/>
<feature type="domain" description="Rap1a immunity protein" evidence="1">
    <location>
        <begin position="55"/>
        <end position="124"/>
    </location>
</feature>
<gene>
    <name evidence="2" type="ORF">GGQ73_000290</name>
</gene>